<sequence>MLSATYQSKNDFHSHIISISLQDWQTVDESKRYRTRVYETSTSNVYFHSNHYHSYWSHFKGLINESVGDTLSSSNYLIYCANESSMKVGNFTAMGIHPSYSDDPLQVWHTTIPEVMRLFRFIPVEEGGIPNNYRITSQFFGPTRSLVYDSDQNYLGFNRTNHTSTSQHWRVELTDGGNYMIYQAAKPHLYLTKSYEPYILTVAGTEYFCAWCLIEEGDFIGVKPAE</sequence>
<name>A0A815L2S3_ADIRI</name>
<dbReference type="EMBL" id="CAJNOJ010000331">
    <property type="protein sequence ID" value="CAF1403519.1"/>
    <property type="molecule type" value="Genomic_DNA"/>
</dbReference>
<accession>A0A815L2S3</accession>
<reference evidence="1" key="1">
    <citation type="submission" date="2021-02" db="EMBL/GenBank/DDBJ databases">
        <authorList>
            <person name="Nowell W R."/>
        </authorList>
    </citation>
    <scope>NUCLEOTIDE SEQUENCE</scope>
</reference>
<protein>
    <recommendedName>
        <fullName evidence="3">Ricin B lectin domain-containing protein</fullName>
    </recommendedName>
</protein>
<organism evidence="1 2">
    <name type="scientific">Adineta ricciae</name>
    <name type="common">Rotifer</name>
    <dbReference type="NCBI Taxonomy" id="249248"/>
    <lineage>
        <taxon>Eukaryota</taxon>
        <taxon>Metazoa</taxon>
        <taxon>Spiralia</taxon>
        <taxon>Gnathifera</taxon>
        <taxon>Rotifera</taxon>
        <taxon>Eurotatoria</taxon>
        <taxon>Bdelloidea</taxon>
        <taxon>Adinetida</taxon>
        <taxon>Adinetidae</taxon>
        <taxon>Adineta</taxon>
    </lineage>
</organism>
<evidence type="ECO:0008006" key="3">
    <source>
        <dbReference type="Google" id="ProtNLM"/>
    </source>
</evidence>
<evidence type="ECO:0000313" key="2">
    <source>
        <dbReference type="Proteomes" id="UP000663852"/>
    </source>
</evidence>
<evidence type="ECO:0000313" key="1">
    <source>
        <dbReference type="EMBL" id="CAF1403519.1"/>
    </source>
</evidence>
<dbReference type="Proteomes" id="UP000663852">
    <property type="component" value="Unassembled WGS sequence"/>
</dbReference>
<dbReference type="AlphaFoldDB" id="A0A815L2S3"/>
<comment type="caution">
    <text evidence="1">The sequence shown here is derived from an EMBL/GenBank/DDBJ whole genome shotgun (WGS) entry which is preliminary data.</text>
</comment>
<gene>
    <name evidence="1" type="ORF">EDS130_LOCUS36185</name>
</gene>
<proteinExistence type="predicted"/>